<keyword evidence="8" id="KW-0067">ATP-binding</keyword>
<evidence type="ECO:0000256" key="5">
    <source>
        <dbReference type="ARBA" id="ARBA00022967"/>
    </source>
</evidence>
<dbReference type="PANTHER" id="PTHR43297:SF14">
    <property type="entry name" value="ATPASE AAA-TYPE CORE DOMAIN-CONTAINING PROTEIN"/>
    <property type="match status" value="1"/>
</dbReference>
<dbReference type="PANTHER" id="PTHR43297">
    <property type="entry name" value="OLIGOPEPTIDE TRANSPORT ATP-BINDING PROTEIN APPD"/>
    <property type="match status" value="1"/>
</dbReference>
<dbReference type="PROSITE" id="PS00211">
    <property type="entry name" value="ABC_TRANSPORTER_1"/>
    <property type="match status" value="1"/>
</dbReference>
<gene>
    <name evidence="8" type="ORF">OBE_03232</name>
</gene>
<evidence type="ECO:0000256" key="2">
    <source>
        <dbReference type="ARBA" id="ARBA00022448"/>
    </source>
</evidence>
<dbReference type="GO" id="GO:0005524">
    <property type="term" value="F:ATP binding"/>
    <property type="evidence" value="ECO:0007669"/>
    <property type="project" value="UniProtKB-KW"/>
</dbReference>
<dbReference type="Pfam" id="PF00005">
    <property type="entry name" value="ABC_tran"/>
    <property type="match status" value="1"/>
</dbReference>
<evidence type="ECO:0000256" key="3">
    <source>
        <dbReference type="ARBA" id="ARBA00022475"/>
    </source>
</evidence>
<organism evidence="8">
    <name type="scientific">human gut metagenome</name>
    <dbReference type="NCBI Taxonomy" id="408170"/>
    <lineage>
        <taxon>unclassified sequences</taxon>
        <taxon>metagenomes</taxon>
        <taxon>organismal metagenomes</taxon>
    </lineage>
</organism>
<keyword evidence="3" id="KW-1003">Cell membrane</keyword>
<accession>K1UJT4</accession>
<dbReference type="PROSITE" id="PS50893">
    <property type="entry name" value="ABC_TRANSPORTER_2"/>
    <property type="match status" value="1"/>
</dbReference>
<evidence type="ECO:0000259" key="7">
    <source>
        <dbReference type="PROSITE" id="PS50893"/>
    </source>
</evidence>
<dbReference type="InterPro" id="IPR017871">
    <property type="entry name" value="ABC_transporter-like_CS"/>
</dbReference>
<dbReference type="Gene3D" id="3.40.50.300">
    <property type="entry name" value="P-loop containing nucleotide triphosphate hydrolases"/>
    <property type="match status" value="1"/>
</dbReference>
<evidence type="ECO:0000256" key="6">
    <source>
        <dbReference type="ARBA" id="ARBA00023136"/>
    </source>
</evidence>
<protein>
    <submittedName>
        <fullName evidence="8">Oligopeptide ABC transporter (ATP-binding protein)</fullName>
    </submittedName>
</protein>
<evidence type="ECO:0000256" key="1">
    <source>
        <dbReference type="ARBA" id="ARBA00004370"/>
    </source>
</evidence>
<dbReference type="GO" id="GO:0016020">
    <property type="term" value="C:membrane"/>
    <property type="evidence" value="ECO:0007669"/>
    <property type="project" value="UniProtKB-SubCell"/>
</dbReference>
<name>K1UJT4_9ZZZZ</name>
<dbReference type="InterPro" id="IPR050388">
    <property type="entry name" value="ABC_Ni/Peptide_Import"/>
</dbReference>
<dbReference type="SUPFAM" id="SSF52540">
    <property type="entry name" value="P-loop containing nucleoside triphosphate hydrolases"/>
    <property type="match status" value="1"/>
</dbReference>
<reference evidence="8" key="1">
    <citation type="journal article" date="2013" name="Environ. Microbiol.">
        <title>Microbiota from the distal guts of lean and obese adolescents exhibit partial functional redundancy besides clear differences in community structure.</title>
        <authorList>
            <person name="Ferrer M."/>
            <person name="Ruiz A."/>
            <person name="Lanza F."/>
            <person name="Haange S.B."/>
            <person name="Oberbach A."/>
            <person name="Till H."/>
            <person name="Bargiela R."/>
            <person name="Campoy C."/>
            <person name="Segura M.T."/>
            <person name="Richter M."/>
            <person name="von Bergen M."/>
            <person name="Seifert J."/>
            <person name="Suarez A."/>
        </authorList>
    </citation>
    <scope>NUCLEOTIDE SEQUENCE</scope>
</reference>
<evidence type="ECO:0000313" key="8">
    <source>
        <dbReference type="EMBL" id="EKC71761.1"/>
    </source>
</evidence>
<keyword evidence="2" id="KW-0813">Transport</keyword>
<dbReference type="GO" id="GO:0016887">
    <property type="term" value="F:ATP hydrolysis activity"/>
    <property type="evidence" value="ECO:0007669"/>
    <property type="project" value="InterPro"/>
</dbReference>
<sequence>MIKNGEILLNGKDIVPMNKHEMKSIRGREISMIFQDPMTSLNPTQRIGKQIEEAVRVHETVSEQEARQRAISMLEKVGVPGPEERILQYPHEFSGGMRQRVMIAMGLACDPQLLIADEPTTALDVTIQAQILELIKQIQQEKGISVLLITHDLGVVANMADKVAVMYAGKIVETGT</sequence>
<feature type="non-terminal residue" evidence="8">
    <location>
        <position position="176"/>
    </location>
</feature>
<keyword evidence="6" id="KW-0472">Membrane</keyword>
<dbReference type="InterPro" id="IPR027417">
    <property type="entry name" value="P-loop_NTPase"/>
</dbReference>
<dbReference type="InterPro" id="IPR003439">
    <property type="entry name" value="ABC_transporter-like_ATP-bd"/>
</dbReference>
<keyword evidence="4" id="KW-0997">Cell inner membrane</keyword>
<dbReference type="CDD" id="cd03257">
    <property type="entry name" value="ABC_NikE_OppD_transporters"/>
    <property type="match status" value="1"/>
</dbReference>
<dbReference type="AlphaFoldDB" id="K1UJT4"/>
<dbReference type="EMBL" id="AJWZ01002145">
    <property type="protein sequence ID" value="EKC71761.1"/>
    <property type="molecule type" value="Genomic_DNA"/>
</dbReference>
<keyword evidence="8" id="KW-0547">Nucleotide-binding</keyword>
<comment type="caution">
    <text evidence="8">The sequence shown here is derived from an EMBL/GenBank/DDBJ whole genome shotgun (WGS) entry which is preliminary data.</text>
</comment>
<proteinExistence type="predicted"/>
<evidence type="ECO:0000256" key="4">
    <source>
        <dbReference type="ARBA" id="ARBA00022519"/>
    </source>
</evidence>
<keyword evidence="5" id="KW-1278">Translocase</keyword>
<comment type="subcellular location">
    <subcellularLocation>
        <location evidence="1">Membrane</location>
    </subcellularLocation>
</comment>
<feature type="domain" description="ABC transporter" evidence="7">
    <location>
        <begin position="9"/>
        <end position="176"/>
    </location>
</feature>